<protein>
    <submittedName>
        <fullName evidence="10">High nitrogen upregulated cytochrome P450 monooxygenase 2</fullName>
    </submittedName>
</protein>
<evidence type="ECO:0000256" key="6">
    <source>
        <dbReference type="ARBA" id="ARBA00023004"/>
    </source>
</evidence>
<dbReference type="GO" id="GO:0020037">
    <property type="term" value="F:heme binding"/>
    <property type="evidence" value="ECO:0007669"/>
    <property type="project" value="InterPro"/>
</dbReference>
<proteinExistence type="inferred from homology"/>
<evidence type="ECO:0000256" key="4">
    <source>
        <dbReference type="ARBA" id="ARBA00022723"/>
    </source>
</evidence>
<dbReference type="InterPro" id="IPR050121">
    <property type="entry name" value="Cytochrome_P450_monoxygenase"/>
</dbReference>
<dbReference type="Pfam" id="PF00067">
    <property type="entry name" value="p450"/>
    <property type="match status" value="1"/>
</dbReference>
<evidence type="ECO:0000256" key="5">
    <source>
        <dbReference type="ARBA" id="ARBA00023002"/>
    </source>
</evidence>
<feature type="transmembrane region" description="Helical" evidence="9">
    <location>
        <begin position="35"/>
        <end position="52"/>
    </location>
</feature>
<evidence type="ECO:0000256" key="8">
    <source>
        <dbReference type="PIRSR" id="PIRSR602401-1"/>
    </source>
</evidence>
<evidence type="ECO:0000256" key="2">
    <source>
        <dbReference type="ARBA" id="ARBA00005179"/>
    </source>
</evidence>
<accession>A0A0H2RUP0</accession>
<dbReference type="Proteomes" id="UP000053477">
    <property type="component" value="Unassembled WGS sequence"/>
</dbReference>
<comment type="pathway">
    <text evidence="2">Secondary metabolite biosynthesis.</text>
</comment>
<feature type="binding site" description="axial binding residue" evidence="8">
    <location>
        <position position="496"/>
    </location>
    <ligand>
        <name>heme</name>
        <dbReference type="ChEBI" id="CHEBI:30413"/>
    </ligand>
    <ligandPart>
        <name>Fe</name>
        <dbReference type="ChEBI" id="CHEBI:18248"/>
    </ligandPart>
</feature>
<keyword evidence="9" id="KW-0472">Membrane</keyword>
<dbReference type="AlphaFoldDB" id="A0A0H2RUP0"/>
<feature type="transmembrane region" description="Helical" evidence="9">
    <location>
        <begin position="58"/>
        <end position="80"/>
    </location>
</feature>
<dbReference type="GO" id="GO:0016705">
    <property type="term" value="F:oxidoreductase activity, acting on paired donors, with incorporation or reduction of molecular oxygen"/>
    <property type="evidence" value="ECO:0007669"/>
    <property type="project" value="InterPro"/>
</dbReference>
<evidence type="ECO:0000256" key="9">
    <source>
        <dbReference type="SAM" id="Phobius"/>
    </source>
</evidence>
<name>A0A0H2RUP0_9AGAM</name>
<dbReference type="PRINTS" id="PR00463">
    <property type="entry name" value="EP450I"/>
</dbReference>
<organism evidence="10 11">
    <name type="scientific">Schizopora paradoxa</name>
    <dbReference type="NCBI Taxonomy" id="27342"/>
    <lineage>
        <taxon>Eukaryota</taxon>
        <taxon>Fungi</taxon>
        <taxon>Dikarya</taxon>
        <taxon>Basidiomycota</taxon>
        <taxon>Agaricomycotina</taxon>
        <taxon>Agaricomycetes</taxon>
        <taxon>Hymenochaetales</taxon>
        <taxon>Schizoporaceae</taxon>
        <taxon>Schizopora</taxon>
    </lineage>
</organism>
<keyword evidence="6 8" id="KW-0408">Iron</keyword>
<sequence length="553" mass="61808">MSLDLVSTLQLAGCSALISHAIFKRINFTSMGIPIALLIVFPTLSLTASSYIDNVPPTFFSVLANFTFYYLCLSVSILAYRLSPLHPLYAFPGPRLARVSKLYGVWASATGKQHRILKSLHDKYGPVVRTGPNELSIADVDGVFKVLGANGLPKGEFYDSRSDPHSPNNIVNLSGDEHANRRRVWNRGFSTESLREYEDMIARRAELLIDKIGAIDGPVDLGLWLSYFQFDFMGDMAFSGGFEMLRAGGDEEGIRQVLCDYFHVAALTSHVPWVAKTLAHLPVLPERMMKLFTFGAERASRRIKNGSLKKDLWYHLTDEAGLEREKPPVSNVIPDGALAIVAGGDTTARAISNLFFAIVSHPAHYERLKNELETVFPAGDGITDVGRYSELKFLDALISETLRMYPPVPTNGPRRVSDASKARVICDKFVPEGTEIYVPPYVIHRDARYFSPSPNDFIPERWLPREKTSQDAKSPAPTSVLNTAAYIPFSYGPQNCVGRNLARTEIKMVVALLLSRFDFRFADGFDEKVWEDSLCDYFIMHPDLPLLVTLTRR</sequence>
<gene>
    <name evidence="10" type="ORF">SCHPADRAFT_253474</name>
</gene>
<evidence type="ECO:0000313" key="10">
    <source>
        <dbReference type="EMBL" id="KLO15569.1"/>
    </source>
</evidence>
<dbReference type="SUPFAM" id="SSF48264">
    <property type="entry name" value="Cytochrome P450"/>
    <property type="match status" value="1"/>
</dbReference>
<comment type="similarity">
    <text evidence="3">Belongs to the cytochrome P450 family.</text>
</comment>
<keyword evidence="5" id="KW-0560">Oxidoreductase</keyword>
<dbReference type="CDD" id="cd11061">
    <property type="entry name" value="CYP67-like"/>
    <property type="match status" value="1"/>
</dbReference>
<evidence type="ECO:0000256" key="7">
    <source>
        <dbReference type="ARBA" id="ARBA00023033"/>
    </source>
</evidence>
<keyword evidence="7 10" id="KW-0503">Monooxygenase</keyword>
<dbReference type="InterPro" id="IPR002401">
    <property type="entry name" value="Cyt_P450_E_grp-I"/>
</dbReference>
<dbReference type="OrthoDB" id="6692864at2759"/>
<dbReference type="PANTHER" id="PTHR24305">
    <property type="entry name" value="CYTOCHROME P450"/>
    <property type="match status" value="1"/>
</dbReference>
<dbReference type="PRINTS" id="PR00385">
    <property type="entry name" value="P450"/>
</dbReference>
<dbReference type="EMBL" id="KQ085927">
    <property type="protein sequence ID" value="KLO15569.1"/>
    <property type="molecule type" value="Genomic_DNA"/>
</dbReference>
<dbReference type="GO" id="GO:0005506">
    <property type="term" value="F:iron ion binding"/>
    <property type="evidence" value="ECO:0007669"/>
    <property type="project" value="InterPro"/>
</dbReference>
<keyword evidence="9" id="KW-1133">Transmembrane helix</keyword>
<dbReference type="PANTHER" id="PTHR24305:SF187">
    <property type="entry name" value="P450, PUTATIVE (EUROFUNG)-RELATED"/>
    <property type="match status" value="1"/>
</dbReference>
<dbReference type="InterPro" id="IPR036396">
    <property type="entry name" value="Cyt_P450_sf"/>
</dbReference>
<keyword evidence="11" id="KW-1185">Reference proteome</keyword>
<evidence type="ECO:0000256" key="1">
    <source>
        <dbReference type="ARBA" id="ARBA00001971"/>
    </source>
</evidence>
<evidence type="ECO:0000313" key="11">
    <source>
        <dbReference type="Proteomes" id="UP000053477"/>
    </source>
</evidence>
<evidence type="ECO:0000256" key="3">
    <source>
        <dbReference type="ARBA" id="ARBA00010617"/>
    </source>
</evidence>
<dbReference type="GO" id="GO:0004497">
    <property type="term" value="F:monooxygenase activity"/>
    <property type="evidence" value="ECO:0007669"/>
    <property type="project" value="UniProtKB-KW"/>
</dbReference>
<dbReference type="STRING" id="27342.A0A0H2RUP0"/>
<comment type="cofactor">
    <cofactor evidence="1 8">
        <name>heme</name>
        <dbReference type="ChEBI" id="CHEBI:30413"/>
    </cofactor>
</comment>
<dbReference type="InParanoid" id="A0A0H2RUP0"/>
<dbReference type="InterPro" id="IPR001128">
    <property type="entry name" value="Cyt_P450"/>
</dbReference>
<dbReference type="Gene3D" id="1.10.630.10">
    <property type="entry name" value="Cytochrome P450"/>
    <property type="match status" value="1"/>
</dbReference>
<keyword evidence="9" id="KW-0812">Transmembrane</keyword>
<keyword evidence="8" id="KW-0349">Heme</keyword>
<keyword evidence="4 8" id="KW-0479">Metal-binding</keyword>
<reference evidence="10 11" key="1">
    <citation type="submission" date="2015-04" db="EMBL/GenBank/DDBJ databases">
        <title>Complete genome sequence of Schizopora paradoxa KUC8140, a cosmopolitan wood degrader in East Asia.</title>
        <authorList>
            <consortium name="DOE Joint Genome Institute"/>
            <person name="Min B."/>
            <person name="Park H."/>
            <person name="Jang Y."/>
            <person name="Kim J.-J."/>
            <person name="Kim K.H."/>
            <person name="Pangilinan J."/>
            <person name="Lipzen A."/>
            <person name="Riley R."/>
            <person name="Grigoriev I.V."/>
            <person name="Spatafora J.W."/>
            <person name="Choi I.-G."/>
        </authorList>
    </citation>
    <scope>NUCLEOTIDE SEQUENCE [LARGE SCALE GENOMIC DNA]</scope>
    <source>
        <strain evidence="10 11">KUC8140</strain>
    </source>
</reference>